<name>A0ABY7F9U7_MYAAR</name>
<feature type="domain" description="C2H2-type" evidence="6">
    <location>
        <begin position="145"/>
        <end position="172"/>
    </location>
</feature>
<evidence type="ECO:0000256" key="5">
    <source>
        <dbReference type="PROSITE-ProRule" id="PRU00042"/>
    </source>
</evidence>
<dbReference type="PROSITE" id="PS00028">
    <property type="entry name" value="ZINC_FINGER_C2H2_1"/>
    <property type="match status" value="6"/>
</dbReference>
<gene>
    <name evidence="7" type="ORF">MAR_032713</name>
</gene>
<sequence>MRKHTGEKPYTCDVCGRGFSQKYNMKSHIQNSPRLQMQLLRKNHETEGVDGCSRTSASAHAEPFEQNVNHLFSVNTLSLNILVPGSLEVNKPKFVYKQSFSEKQILSFVVRTPDGMYMCCLCQKVMKKQSDILRHIRVHTGEKPYKCEVCDKRFRQKTHVNSHMIMHLNTQNQESLQTVLDLHDCVISFCYHLFSLFLSVKMKLKVFLLTSVFLPFSARSPNGLLCGICGKEFKRRFDMSRHMRSHTGEKPFKCEICHRVRSPDGIFKCCICGKENKWRSDMDRHMRVHTGEKPFTCPVCQRGFKLKSHLKSHGLTHLKSEMFTSTGCIRSPDGLFWCKSCGKEYKWRSDMARHVRIHTGEKPFKCSVCQKAFALKSNLKSHMFTHFVARPGHFSTFSVGNGTYARHAIQ</sequence>
<dbReference type="SUPFAM" id="SSF57667">
    <property type="entry name" value="beta-beta-alpha zinc fingers"/>
    <property type="match status" value="5"/>
</dbReference>
<feature type="domain" description="C2H2-type" evidence="6">
    <location>
        <begin position="267"/>
        <end position="294"/>
    </location>
</feature>
<keyword evidence="2" id="KW-0677">Repeat</keyword>
<protein>
    <submittedName>
        <fullName evidence="7">ZN888-like protein</fullName>
    </submittedName>
</protein>
<organism evidence="7 8">
    <name type="scientific">Mya arenaria</name>
    <name type="common">Soft-shell clam</name>
    <dbReference type="NCBI Taxonomy" id="6604"/>
    <lineage>
        <taxon>Eukaryota</taxon>
        <taxon>Metazoa</taxon>
        <taxon>Spiralia</taxon>
        <taxon>Lophotrochozoa</taxon>
        <taxon>Mollusca</taxon>
        <taxon>Bivalvia</taxon>
        <taxon>Autobranchia</taxon>
        <taxon>Heteroconchia</taxon>
        <taxon>Euheterodonta</taxon>
        <taxon>Imparidentia</taxon>
        <taxon>Neoheterodontei</taxon>
        <taxon>Myida</taxon>
        <taxon>Myoidea</taxon>
        <taxon>Myidae</taxon>
        <taxon>Mya</taxon>
    </lineage>
</organism>
<keyword evidence="3 5" id="KW-0863">Zinc-finger</keyword>
<evidence type="ECO:0000313" key="7">
    <source>
        <dbReference type="EMBL" id="WAR18119.1"/>
    </source>
</evidence>
<evidence type="ECO:0000256" key="3">
    <source>
        <dbReference type="ARBA" id="ARBA00022771"/>
    </source>
</evidence>
<accession>A0ABY7F9U7</accession>
<dbReference type="InterPro" id="IPR036236">
    <property type="entry name" value="Znf_C2H2_sf"/>
</dbReference>
<dbReference type="EMBL" id="CP111021">
    <property type="protein sequence ID" value="WAR18119.1"/>
    <property type="molecule type" value="Genomic_DNA"/>
</dbReference>
<keyword evidence="8" id="KW-1185">Reference proteome</keyword>
<feature type="domain" description="C2H2-type" evidence="6">
    <location>
        <begin position="295"/>
        <end position="322"/>
    </location>
</feature>
<evidence type="ECO:0000313" key="8">
    <source>
        <dbReference type="Proteomes" id="UP001164746"/>
    </source>
</evidence>
<keyword evidence="1" id="KW-0479">Metal-binding</keyword>
<feature type="domain" description="C2H2-type" evidence="6">
    <location>
        <begin position="364"/>
        <end position="391"/>
    </location>
</feature>
<evidence type="ECO:0000256" key="4">
    <source>
        <dbReference type="ARBA" id="ARBA00022833"/>
    </source>
</evidence>
<feature type="domain" description="C2H2-type" evidence="6">
    <location>
        <begin position="10"/>
        <end position="28"/>
    </location>
</feature>
<feature type="domain" description="C2H2-type" evidence="6">
    <location>
        <begin position="336"/>
        <end position="363"/>
    </location>
</feature>
<keyword evidence="4" id="KW-0862">Zinc</keyword>
<dbReference type="PANTHER" id="PTHR24409">
    <property type="entry name" value="ZINC FINGER PROTEIN 142"/>
    <property type="match status" value="1"/>
</dbReference>
<evidence type="ECO:0000259" key="6">
    <source>
        <dbReference type="PROSITE" id="PS50157"/>
    </source>
</evidence>
<feature type="domain" description="C2H2-type" evidence="6">
    <location>
        <begin position="224"/>
        <end position="251"/>
    </location>
</feature>
<reference evidence="7" key="1">
    <citation type="submission" date="2022-11" db="EMBL/GenBank/DDBJ databases">
        <title>Centuries of genome instability and evolution in soft-shell clam transmissible cancer (bioRxiv).</title>
        <authorList>
            <person name="Hart S.F.M."/>
            <person name="Yonemitsu M.A."/>
            <person name="Giersch R.M."/>
            <person name="Beal B.F."/>
            <person name="Arriagada G."/>
            <person name="Davis B.W."/>
            <person name="Ostrander E.A."/>
            <person name="Goff S.P."/>
            <person name="Metzger M.J."/>
        </authorList>
    </citation>
    <scope>NUCLEOTIDE SEQUENCE</scope>
    <source>
        <strain evidence="7">MELC-2E11</strain>
        <tissue evidence="7">Siphon/mantle</tissue>
    </source>
</reference>
<dbReference type="Gene3D" id="3.30.160.60">
    <property type="entry name" value="Classic Zinc Finger"/>
    <property type="match status" value="9"/>
</dbReference>
<dbReference type="PANTHER" id="PTHR24409:SF295">
    <property type="entry name" value="AZ2-RELATED"/>
    <property type="match status" value="1"/>
</dbReference>
<evidence type="ECO:0000256" key="2">
    <source>
        <dbReference type="ARBA" id="ARBA00022737"/>
    </source>
</evidence>
<proteinExistence type="predicted"/>
<dbReference type="PROSITE" id="PS50157">
    <property type="entry name" value="ZINC_FINGER_C2H2_2"/>
    <property type="match status" value="8"/>
</dbReference>
<evidence type="ECO:0000256" key="1">
    <source>
        <dbReference type="ARBA" id="ARBA00022723"/>
    </source>
</evidence>
<dbReference type="Proteomes" id="UP001164746">
    <property type="component" value="Chromosome 10"/>
</dbReference>
<dbReference type="InterPro" id="IPR013087">
    <property type="entry name" value="Znf_C2H2_type"/>
</dbReference>
<feature type="domain" description="C2H2-type" evidence="6">
    <location>
        <begin position="117"/>
        <end position="144"/>
    </location>
</feature>
<dbReference type="Pfam" id="PF00096">
    <property type="entry name" value="zf-C2H2"/>
    <property type="match status" value="5"/>
</dbReference>
<dbReference type="SMART" id="SM00355">
    <property type="entry name" value="ZnF_C2H2"/>
    <property type="match status" value="8"/>
</dbReference>